<dbReference type="EMBL" id="VHII01000001">
    <property type="protein sequence ID" value="KAF1395064.1"/>
    <property type="molecule type" value="Genomic_DNA"/>
</dbReference>
<protein>
    <submittedName>
        <fullName evidence="2">Uncharacterized protein</fullName>
    </submittedName>
</protein>
<feature type="compositionally biased region" description="Basic and acidic residues" evidence="1">
    <location>
        <begin position="24"/>
        <end position="35"/>
    </location>
</feature>
<reference evidence="2 3" key="1">
    <citation type="submission" date="2019-06" db="EMBL/GenBank/DDBJ databases">
        <title>A chromosome-scale genome assembly of the European perch, Perca fluviatilis.</title>
        <authorList>
            <person name="Roques C."/>
            <person name="Zahm M."/>
            <person name="Cabau C."/>
            <person name="Klopp C."/>
            <person name="Bouchez O."/>
            <person name="Donnadieu C."/>
            <person name="Kuhl H."/>
            <person name="Gislard M."/>
            <person name="Guendouz S."/>
            <person name="Journot L."/>
            <person name="Haffray P."/>
            <person name="Bestin A."/>
            <person name="Morvezen R."/>
            <person name="Feron R."/>
            <person name="Wen M."/>
            <person name="Jouanno E."/>
            <person name="Herpin A."/>
            <person name="Schartl M."/>
            <person name="Postlethwait J."/>
            <person name="Schaerlinger B."/>
            <person name="Chardard D."/>
            <person name="Lecocq T."/>
            <person name="Poncet C."/>
            <person name="Jaffrelo L."/>
            <person name="Lampietro C."/>
            <person name="Guiguen Y."/>
        </authorList>
    </citation>
    <scope>NUCLEOTIDE SEQUENCE [LARGE SCALE GENOMIC DNA]</scope>
    <source>
        <tissue evidence="2">Blood</tissue>
    </source>
</reference>
<sequence>MVQIEAAVMGPDTASVPKTASSEESPREVVEKVISESDSNDASTATEPENSNQPEGNVSDKCYPCSICGKAVKVRETQAHPLKETKGASSVFLLHEDIQ</sequence>
<feature type="compositionally biased region" description="Polar residues" evidence="1">
    <location>
        <begin position="36"/>
        <end position="56"/>
    </location>
</feature>
<proteinExistence type="predicted"/>
<accession>A0A6A5FQN5</accession>
<evidence type="ECO:0000313" key="2">
    <source>
        <dbReference type="EMBL" id="KAF1395064.1"/>
    </source>
</evidence>
<organism evidence="2 3">
    <name type="scientific">Perca fluviatilis</name>
    <name type="common">European perch</name>
    <dbReference type="NCBI Taxonomy" id="8168"/>
    <lineage>
        <taxon>Eukaryota</taxon>
        <taxon>Metazoa</taxon>
        <taxon>Chordata</taxon>
        <taxon>Craniata</taxon>
        <taxon>Vertebrata</taxon>
        <taxon>Euteleostomi</taxon>
        <taxon>Actinopterygii</taxon>
        <taxon>Neopterygii</taxon>
        <taxon>Teleostei</taxon>
        <taxon>Neoteleostei</taxon>
        <taxon>Acanthomorphata</taxon>
        <taxon>Eupercaria</taxon>
        <taxon>Perciformes</taxon>
        <taxon>Percoidei</taxon>
        <taxon>Percidae</taxon>
        <taxon>Percinae</taxon>
        <taxon>Perca</taxon>
    </lineage>
</organism>
<dbReference type="AlphaFoldDB" id="A0A6A5FQN5"/>
<comment type="caution">
    <text evidence="2">The sequence shown here is derived from an EMBL/GenBank/DDBJ whole genome shotgun (WGS) entry which is preliminary data.</text>
</comment>
<dbReference type="Proteomes" id="UP000465112">
    <property type="component" value="Chromosome 1"/>
</dbReference>
<evidence type="ECO:0000313" key="3">
    <source>
        <dbReference type="Proteomes" id="UP000465112"/>
    </source>
</evidence>
<name>A0A6A5FQN5_PERFL</name>
<evidence type="ECO:0000256" key="1">
    <source>
        <dbReference type="SAM" id="MobiDB-lite"/>
    </source>
</evidence>
<keyword evidence="3" id="KW-1185">Reference proteome</keyword>
<feature type="region of interest" description="Disordered" evidence="1">
    <location>
        <begin position="1"/>
        <end position="60"/>
    </location>
</feature>
<gene>
    <name evidence="2" type="ORF">PFLUV_G00007670</name>
</gene>